<dbReference type="PROSITE" id="PS50928">
    <property type="entry name" value="ABC_TM1"/>
    <property type="match status" value="1"/>
</dbReference>
<evidence type="ECO:0000313" key="10">
    <source>
        <dbReference type="Proteomes" id="UP000824165"/>
    </source>
</evidence>
<evidence type="ECO:0000256" key="5">
    <source>
        <dbReference type="ARBA" id="ARBA00022989"/>
    </source>
</evidence>
<dbReference type="PANTHER" id="PTHR43744">
    <property type="entry name" value="ABC TRANSPORTER PERMEASE PROTEIN MG189-RELATED-RELATED"/>
    <property type="match status" value="1"/>
</dbReference>
<dbReference type="Gene3D" id="1.10.3720.10">
    <property type="entry name" value="MetI-like"/>
    <property type="match status" value="1"/>
</dbReference>
<keyword evidence="6 7" id="KW-0472">Membrane</keyword>
<dbReference type="PANTHER" id="PTHR43744:SF6">
    <property type="entry name" value="ABC TRANSPORTER PERMEASE PROTEIN YESQ-RELATED"/>
    <property type="match status" value="1"/>
</dbReference>
<evidence type="ECO:0000259" key="8">
    <source>
        <dbReference type="PROSITE" id="PS50928"/>
    </source>
</evidence>
<dbReference type="AlphaFoldDB" id="A0A9D1H2X5"/>
<evidence type="ECO:0000256" key="2">
    <source>
        <dbReference type="ARBA" id="ARBA00022448"/>
    </source>
</evidence>
<organism evidence="9 10">
    <name type="scientific">Candidatus Ornithomonoglobus intestinigallinarum</name>
    <dbReference type="NCBI Taxonomy" id="2840894"/>
    <lineage>
        <taxon>Bacteria</taxon>
        <taxon>Bacillati</taxon>
        <taxon>Bacillota</taxon>
        <taxon>Clostridia</taxon>
        <taxon>Candidatus Ornithomonoglobus</taxon>
    </lineage>
</organism>
<dbReference type="EMBL" id="DVLU01000027">
    <property type="protein sequence ID" value="HIT84861.1"/>
    <property type="molecule type" value="Genomic_DNA"/>
</dbReference>
<protein>
    <submittedName>
        <fullName evidence="9">Carbohydrate ABC transporter permease</fullName>
    </submittedName>
</protein>
<gene>
    <name evidence="9" type="ORF">IAA60_03020</name>
</gene>
<comment type="similarity">
    <text evidence="7">Belongs to the binding-protein-dependent transport system permease family.</text>
</comment>
<feature type="transmembrane region" description="Helical" evidence="7">
    <location>
        <begin position="172"/>
        <end position="190"/>
    </location>
</feature>
<keyword evidence="4 7" id="KW-0812">Transmembrane</keyword>
<feature type="transmembrane region" description="Helical" evidence="7">
    <location>
        <begin position="36"/>
        <end position="57"/>
    </location>
</feature>
<evidence type="ECO:0000256" key="6">
    <source>
        <dbReference type="ARBA" id="ARBA00023136"/>
    </source>
</evidence>
<keyword evidence="3" id="KW-1003">Cell membrane</keyword>
<dbReference type="Pfam" id="PF00528">
    <property type="entry name" value="BPD_transp_1"/>
    <property type="match status" value="1"/>
</dbReference>
<evidence type="ECO:0000313" key="9">
    <source>
        <dbReference type="EMBL" id="HIT84861.1"/>
    </source>
</evidence>
<dbReference type="Proteomes" id="UP000824165">
    <property type="component" value="Unassembled WGS sequence"/>
</dbReference>
<reference evidence="9" key="1">
    <citation type="submission" date="2020-10" db="EMBL/GenBank/DDBJ databases">
        <authorList>
            <person name="Gilroy R."/>
        </authorList>
    </citation>
    <scope>NUCLEOTIDE SEQUENCE</scope>
    <source>
        <strain evidence="9">CHK181-108</strain>
    </source>
</reference>
<evidence type="ECO:0000256" key="1">
    <source>
        <dbReference type="ARBA" id="ARBA00004651"/>
    </source>
</evidence>
<proteinExistence type="inferred from homology"/>
<comment type="caution">
    <text evidence="9">The sequence shown here is derived from an EMBL/GenBank/DDBJ whole genome shotgun (WGS) entry which is preliminary data.</text>
</comment>
<evidence type="ECO:0000256" key="7">
    <source>
        <dbReference type="RuleBase" id="RU363032"/>
    </source>
</evidence>
<feature type="transmembrane region" description="Helical" evidence="7">
    <location>
        <begin position="131"/>
        <end position="152"/>
    </location>
</feature>
<accession>A0A9D1H2X5</accession>
<dbReference type="InterPro" id="IPR035906">
    <property type="entry name" value="MetI-like_sf"/>
</dbReference>
<dbReference type="CDD" id="cd06261">
    <property type="entry name" value="TM_PBP2"/>
    <property type="match status" value="1"/>
</dbReference>
<feature type="domain" description="ABC transmembrane type-1" evidence="8">
    <location>
        <begin position="96"/>
        <end position="288"/>
    </location>
</feature>
<feature type="transmembrane region" description="Helical" evidence="7">
    <location>
        <begin position="270"/>
        <end position="288"/>
    </location>
</feature>
<dbReference type="GO" id="GO:0005886">
    <property type="term" value="C:plasma membrane"/>
    <property type="evidence" value="ECO:0007669"/>
    <property type="project" value="UniProtKB-SubCell"/>
</dbReference>
<comment type="subcellular location">
    <subcellularLocation>
        <location evidence="1 7">Cell membrane</location>
        <topology evidence="1 7">Multi-pass membrane protein</topology>
    </subcellularLocation>
</comment>
<feature type="transmembrane region" description="Helical" evidence="7">
    <location>
        <begin position="96"/>
        <end position="119"/>
    </location>
</feature>
<dbReference type="SUPFAM" id="SSF161098">
    <property type="entry name" value="MetI-like"/>
    <property type="match status" value="1"/>
</dbReference>
<evidence type="ECO:0000256" key="3">
    <source>
        <dbReference type="ARBA" id="ARBA00022475"/>
    </source>
</evidence>
<feature type="transmembrane region" description="Helical" evidence="7">
    <location>
        <begin position="211"/>
        <end position="233"/>
    </location>
</feature>
<dbReference type="InterPro" id="IPR000515">
    <property type="entry name" value="MetI-like"/>
</dbReference>
<keyword evidence="5 7" id="KW-1133">Transmembrane helix</keyword>
<reference evidence="9" key="2">
    <citation type="journal article" date="2021" name="PeerJ">
        <title>Extensive microbial diversity within the chicken gut microbiome revealed by metagenomics and culture.</title>
        <authorList>
            <person name="Gilroy R."/>
            <person name="Ravi A."/>
            <person name="Getino M."/>
            <person name="Pursley I."/>
            <person name="Horton D.L."/>
            <person name="Alikhan N.F."/>
            <person name="Baker D."/>
            <person name="Gharbi K."/>
            <person name="Hall N."/>
            <person name="Watson M."/>
            <person name="Adriaenssens E.M."/>
            <person name="Foster-Nyarko E."/>
            <person name="Jarju S."/>
            <person name="Secka A."/>
            <person name="Antonio M."/>
            <person name="Oren A."/>
            <person name="Chaudhuri R.R."/>
            <person name="La Ragione R."/>
            <person name="Hildebrand F."/>
            <person name="Pallen M.J."/>
        </authorList>
    </citation>
    <scope>NUCLEOTIDE SEQUENCE</scope>
    <source>
        <strain evidence="9">CHK181-108</strain>
    </source>
</reference>
<keyword evidence="2 7" id="KW-0813">Transport</keyword>
<sequence length="303" mass="34550">MSELFKKHKEKEHKESTTVISEIEYKGAKAKIIHTIFLVILLILSAVCFLPLIWLFLSSFKDTKEFLQVPPSFLPEKFDFGKLADVWGKVRFTRTFFNTIFMAAGDILFCVVLNGLAGYVLSRLKPRGSRLVFMVVVWTMLLPHSTSTVPLFMTFTDFPIIHANFSNTYLPMWFIAGANCYYVLLFKSYFDSLSITYFEAARIDGCSNLRMFFKIVLPLSIPIIAVIIIFQFNASWGNFFWPFLLINNTNMTVLGVRLYQMKSGAAIDEYVAVMMFTVIPPAILYCIFQKQIMGGINLGGVKG</sequence>
<evidence type="ECO:0000256" key="4">
    <source>
        <dbReference type="ARBA" id="ARBA00022692"/>
    </source>
</evidence>
<dbReference type="GO" id="GO:0055085">
    <property type="term" value="P:transmembrane transport"/>
    <property type="evidence" value="ECO:0007669"/>
    <property type="project" value="InterPro"/>
</dbReference>
<name>A0A9D1H2X5_9FIRM</name>